<evidence type="ECO:0000313" key="4">
    <source>
        <dbReference type="Proteomes" id="UP001305647"/>
    </source>
</evidence>
<keyword evidence="1" id="KW-0147">Chitin-binding</keyword>
<dbReference type="EMBL" id="MU863662">
    <property type="protein sequence ID" value="KAK4098174.1"/>
    <property type="molecule type" value="Genomic_DNA"/>
</dbReference>
<reference evidence="3" key="2">
    <citation type="submission" date="2023-05" db="EMBL/GenBank/DDBJ databases">
        <authorList>
            <consortium name="Lawrence Berkeley National Laboratory"/>
            <person name="Steindorff A."/>
            <person name="Hensen N."/>
            <person name="Bonometti L."/>
            <person name="Westerberg I."/>
            <person name="Brannstrom I.O."/>
            <person name="Guillou S."/>
            <person name="Cros-Aarteil S."/>
            <person name="Calhoun S."/>
            <person name="Haridas S."/>
            <person name="Kuo A."/>
            <person name="Mondo S."/>
            <person name="Pangilinan J."/>
            <person name="Riley R."/>
            <person name="Labutti K."/>
            <person name="Andreopoulos B."/>
            <person name="Lipzen A."/>
            <person name="Chen C."/>
            <person name="Yanf M."/>
            <person name="Daum C."/>
            <person name="Ng V."/>
            <person name="Clum A."/>
            <person name="Ohm R."/>
            <person name="Martin F."/>
            <person name="Silar P."/>
            <person name="Natvig D."/>
            <person name="Lalanne C."/>
            <person name="Gautier V."/>
            <person name="Ament-Velasquez S.L."/>
            <person name="Kruys A."/>
            <person name="Hutchinson M.I."/>
            <person name="Powell A.J."/>
            <person name="Barry K."/>
            <person name="Miller A.N."/>
            <person name="Grigoriev I.V."/>
            <person name="Debuchy R."/>
            <person name="Gladieux P."/>
            <person name="Thoren M.H."/>
            <person name="Johannesson H."/>
        </authorList>
    </citation>
    <scope>NUCLEOTIDE SEQUENCE</scope>
    <source>
        <strain evidence="3">CBS 757.83</strain>
    </source>
</reference>
<evidence type="ECO:0000256" key="2">
    <source>
        <dbReference type="ARBA" id="ARBA00023026"/>
    </source>
</evidence>
<keyword evidence="2" id="KW-0843">Virulence</keyword>
<dbReference type="PANTHER" id="PTHR47700">
    <property type="entry name" value="V CHITINASE, PUTATIVE (AFU_ORTHOLOGUE AFUA_6G13720)-RELATED"/>
    <property type="match status" value="1"/>
</dbReference>
<proteinExistence type="predicted"/>
<name>A0AAN6SZ64_9PEZI</name>
<gene>
    <name evidence="3" type="ORF">N658DRAFT_526540</name>
</gene>
<dbReference type="InterPro" id="IPR053214">
    <property type="entry name" value="LysM12-like"/>
</dbReference>
<dbReference type="AlphaFoldDB" id="A0AAN6SZ64"/>
<reference evidence="3" key="1">
    <citation type="journal article" date="2023" name="Mol. Phylogenet. Evol.">
        <title>Genome-scale phylogeny and comparative genomics of the fungal order Sordariales.</title>
        <authorList>
            <person name="Hensen N."/>
            <person name="Bonometti L."/>
            <person name="Westerberg I."/>
            <person name="Brannstrom I.O."/>
            <person name="Guillou S."/>
            <person name="Cros-Aarteil S."/>
            <person name="Calhoun S."/>
            <person name="Haridas S."/>
            <person name="Kuo A."/>
            <person name="Mondo S."/>
            <person name="Pangilinan J."/>
            <person name="Riley R."/>
            <person name="LaButti K."/>
            <person name="Andreopoulos B."/>
            <person name="Lipzen A."/>
            <person name="Chen C."/>
            <person name="Yan M."/>
            <person name="Daum C."/>
            <person name="Ng V."/>
            <person name="Clum A."/>
            <person name="Steindorff A."/>
            <person name="Ohm R.A."/>
            <person name="Martin F."/>
            <person name="Silar P."/>
            <person name="Natvig D.O."/>
            <person name="Lalanne C."/>
            <person name="Gautier V."/>
            <person name="Ament-Velasquez S.L."/>
            <person name="Kruys A."/>
            <person name="Hutchinson M.I."/>
            <person name="Powell A.J."/>
            <person name="Barry K."/>
            <person name="Miller A.N."/>
            <person name="Grigoriev I.V."/>
            <person name="Debuchy R."/>
            <person name="Gladieux P."/>
            <person name="Hiltunen Thoren M."/>
            <person name="Johannesson H."/>
        </authorList>
    </citation>
    <scope>NUCLEOTIDE SEQUENCE</scope>
    <source>
        <strain evidence="3">CBS 757.83</strain>
    </source>
</reference>
<dbReference type="Proteomes" id="UP001305647">
    <property type="component" value="Unassembled WGS sequence"/>
</dbReference>
<keyword evidence="4" id="KW-1185">Reference proteome</keyword>
<evidence type="ECO:0000256" key="1">
    <source>
        <dbReference type="ARBA" id="ARBA00022669"/>
    </source>
</evidence>
<comment type="caution">
    <text evidence="3">The sequence shown here is derived from an EMBL/GenBank/DDBJ whole genome shotgun (WGS) entry which is preliminary data.</text>
</comment>
<organism evidence="3 4">
    <name type="scientific">Parathielavia hyrcaniae</name>
    <dbReference type="NCBI Taxonomy" id="113614"/>
    <lineage>
        <taxon>Eukaryota</taxon>
        <taxon>Fungi</taxon>
        <taxon>Dikarya</taxon>
        <taxon>Ascomycota</taxon>
        <taxon>Pezizomycotina</taxon>
        <taxon>Sordariomycetes</taxon>
        <taxon>Sordariomycetidae</taxon>
        <taxon>Sordariales</taxon>
        <taxon>Chaetomiaceae</taxon>
        <taxon>Parathielavia</taxon>
    </lineage>
</organism>
<sequence>MAEAGCWGPRCLFTGGRYDSGAKKGRCTGTAGYIADAEIAEILNDPSRVVTKFVDPSSNTDILVYDGTDDLQQFHTVPEPSESWDMFKQLIRVGKEPTMDHRRNGDWAKLQCTEPATVLPTEFSPSDRWRLLKADEAWADIVRIYKASHDEGELFMASLSQTLRTRSADCGTFLQDSDNCDATIYCPPGANDDDSGPAAELIWNSLTKIHRMYHGYYTELGRVTASLSLQVDDMENIFAPIPEPNQDNIWLHMLINLITLGSMMVAAPLFNVNLRKLPSFAGGSGDNLKDGTFAFVAAISTTGKDLLPDGADTPWKDEDQGKFSNYMSKVLDGWAGVTERTVAKPFYGGGPGAQKGGELTDADLNTLYNLILDGKLVDGLWPEGAEMPQTNGTQELRDNIMKTFYGFGIPALWRVSRSYAFVLDSGFGCDADKPLDRYLSDATMEATGVCVDGRRYYLVHPGGVAFTCLETCLDNMFSAPPGIERLAAFGEITKEELVRGSVRTWMANGKRNGGGFPDTSDRGTADALMRLDITTPSIVRLPVCSPEVAFRGWEKGSHTPTVTKSLVPIPFMYDATFPSGSFIHARAKHTLSLYRDDPYARIV</sequence>
<accession>A0AAN6SZ64</accession>
<dbReference type="PANTHER" id="PTHR47700:SF1">
    <property type="entry name" value="CHITINASE"/>
    <property type="match status" value="1"/>
</dbReference>
<evidence type="ECO:0000313" key="3">
    <source>
        <dbReference type="EMBL" id="KAK4098174.1"/>
    </source>
</evidence>
<dbReference type="GO" id="GO:0016787">
    <property type="term" value="F:hydrolase activity"/>
    <property type="evidence" value="ECO:0007669"/>
    <property type="project" value="UniProtKB-KW"/>
</dbReference>
<keyword evidence="3" id="KW-0378">Hydrolase</keyword>
<dbReference type="GO" id="GO:0008061">
    <property type="term" value="F:chitin binding"/>
    <property type="evidence" value="ECO:0007669"/>
    <property type="project" value="UniProtKB-KW"/>
</dbReference>
<protein>
    <submittedName>
        <fullName evidence="3">Glycoside hydrolase family 18 protein</fullName>
    </submittedName>
</protein>